<evidence type="ECO:0000256" key="4">
    <source>
        <dbReference type="ARBA" id="ARBA00022692"/>
    </source>
</evidence>
<evidence type="ECO:0000313" key="9">
    <source>
        <dbReference type="EMBL" id="MBD8870497.1"/>
    </source>
</evidence>
<feature type="transmembrane region" description="Helical" evidence="7">
    <location>
        <begin position="17"/>
        <end position="35"/>
    </location>
</feature>
<keyword evidence="3" id="KW-0808">Transferase</keyword>
<dbReference type="PANTHER" id="PTHR30576">
    <property type="entry name" value="COLANIC BIOSYNTHESIS UDP-GLUCOSE LIPID CARRIER TRANSFERASE"/>
    <property type="match status" value="1"/>
</dbReference>
<keyword evidence="6 7" id="KW-0472">Membrane</keyword>
<sequence>MAAVGLASGVTGVSSEAVLSAAVMLLMATAVVLGVRLSRGARPTRVVVVGDGTSLERVVSGWPEDPAMTVAGGCVVSGLTSVGSLRQVCEAPVAMGLHRLPDLVEDSGADLVLVANGTDPALIREAAWRLERTGVPMAIIGALDFVSPHRVSATQALGTTLLNVSPSRPSAGGRLAKAAIDRVGGVLLLGVALPVLALLFLLVRIDSPGNPVFRQTRIGRDGVPFRMFKLRTMYVDSEARLAELLDRNEVDGNLFKIRHDPRVTRIGSFLRRSSLDELPQLLNVVRGEMSLIGPRPALPEQVTRYDDTIRRRLAVKPGMTGLWQVSGRSDLPYDQAVRLDLHYVDNWRLCDDAVIACRTVGAVISPRGAY</sequence>
<evidence type="ECO:0000256" key="2">
    <source>
        <dbReference type="ARBA" id="ARBA00006464"/>
    </source>
</evidence>
<feature type="transmembrane region" description="Helical" evidence="7">
    <location>
        <begin position="183"/>
        <end position="203"/>
    </location>
</feature>
<evidence type="ECO:0000256" key="1">
    <source>
        <dbReference type="ARBA" id="ARBA00004141"/>
    </source>
</evidence>
<evidence type="ECO:0000256" key="3">
    <source>
        <dbReference type="ARBA" id="ARBA00022679"/>
    </source>
</evidence>
<dbReference type="AlphaFoldDB" id="A0A927Q1T7"/>
<evidence type="ECO:0000259" key="8">
    <source>
        <dbReference type="Pfam" id="PF02397"/>
    </source>
</evidence>
<dbReference type="InterPro" id="IPR003362">
    <property type="entry name" value="Bact_transf"/>
</dbReference>
<keyword evidence="5 7" id="KW-1133">Transmembrane helix</keyword>
<organism evidence="9 10">
    <name type="scientific">Nocardioides donggukensis</name>
    <dbReference type="NCBI Taxonomy" id="2774019"/>
    <lineage>
        <taxon>Bacteria</taxon>
        <taxon>Bacillati</taxon>
        <taxon>Actinomycetota</taxon>
        <taxon>Actinomycetes</taxon>
        <taxon>Propionibacteriales</taxon>
        <taxon>Nocardioidaceae</taxon>
        <taxon>Nocardioides</taxon>
    </lineage>
</organism>
<evidence type="ECO:0000256" key="5">
    <source>
        <dbReference type="ARBA" id="ARBA00022989"/>
    </source>
</evidence>
<comment type="caution">
    <text evidence="9">The sequence shown here is derived from an EMBL/GenBank/DDBJ whole genome shotgun (WGS) entry which is preliminary data.</text>
</comment>
<keyword evidence="10" id="KW-1185">Reference proteome</keyword>
<comment type="similarity">
    <text evidence="2">Belongs to the bacterial sugar transferase family.</text>
</comment>
<proteinExistence type="inferred from homology"/>
<evidence type="ECO:0000256" key="7">
    <source>
        <dbReference type="SAM" id="Phobius"/>
    </source>
</evidence>
<dbReference type="InterPro" id="IPR017475">
    <property type="entry name" value="EPS_sugar_tfrase"/>
</dbReference>
<dbReference type="Proteomes" id="UP000616839">
    <property type="component" value="Unassembled WGS sequence"/>
</dbReference>
<dbReference type="RefSeq" id="WP_192143786.1">
    <property type="nucleotide sequence ID" value="NZ_JACYXZ010000003.1"/>
</dbReference>
<dbReference type="NCBIfam" id="TIGR03025">
    <property type="entry name" value="EPS_sugtrans"/>
    <property type="match status" value="1"/>
</dbReference>
<dbReference type="PANTHER" id="PTHR30576:SF10">
    <property type="entry name" value="SLL5057 PROTEIN"/>
    <property type="match status" value="1"/>
</dbReference>
<name>A0A927Q1T7_9ACTN</name>
<dbReference type="GO" id="GO:0016780">
    <property type="term" value="F:phosphotransferase activity, for other substituted phosphate groups"/>
    <property type="evidence" value="ECO:0007669"/>
    <property type="project" value="TreeGrafter"/>
</dbReference>
<protein>
    <submittedName>
        <fullName evidence="9">Exopolysaccharide biosynthesis polyprenyl glycosylphosphotransferase</fullName>
    </submittedName>
</protein>
<gene>
    <name evidence="9" type="ORF">IE331_12750</name>
</gene>
<evidence type="ECO:0000313" key="10">
    <source>
        <dbReference type="Proteomes" id="UP000616839"/>
    </source>
</evidence>
<keyword evidence="4 7" id="KW-0812">Transmembrane</keyword>
<accession>A0A927Q1T7</accession>
<dbReference type="GO" id="GO:0016020">
    <property type="term" value="C:membrane"/>
    <property type="evidence" value="ECO:0007669"/>
    <property type="project" value="UniProtKB-SubCell"/>
</dbReference>
<feature type="domain" description="Bacterial sugar transferase" evidence="8">
    <location>
        <begin position="177"/>
        <end position="364"/>
    </location>
</feature>
<comment type="subcellular location">
    <subcellularLocation>
        <location evidence="1">Membrane</location>
        <topology evidence="1">Multi-pass membrane protein</topology>
    </subcellularLocation>
</comment>
<evidence type="ECO:0000256" key="6">
    <source>
        <dbReference type="ARBA" id="ARBA00023136"/>
    </source>
</evidence>
<dbReference type="EMBL" id="JACYXZ010000003">
    <property type="protein sequence ID" value="MBD8870497.1"/>
    <property type="molecule type" value="Genomic_DNA"/>
</dbReference>
<reference evidence="9" key="1">
    <citation type="submission" date="2020-09" db="EMBL/GenBank/DDBJ databases">
        <title>Nocardioides sp. strain MJB4 16S ribosomal RNA gene Genome sequencing and assembly.</title>
        <authorList>
            <person name="Kim I."/>
        </authorList>
    </citation>
    <scope>NUCLEOTIDE SEQUENCE</scope>
    <source>
        <strain evidence="9">MJB4</strain>
    </source>
</reference>
<dbReference type="Pfam" id="PF02397">
    <property type="entry name" value="Bac_transf"/>
    <property type="match status" value="1"/>
</dbReference>